<proteinExistence type="predicted"/>
<protein>
    <recommendedName>
        <fullName evidence="4">Glycosyltransferase RgtA/B/C/D-like domain-containing protein</fullName>
    </recommendedName>
</protein>
<reference evidence="2 3" key="1">
    <citation type="journal article" date="2018" name="Genome Announc.">
        <title>Draft Genome Sequence of "Candidatus Phycosocius bacilliformis," an Alphaproteobacterial Ectosymbiont of the Hydrocarbon-Producing Green Alga Botryococcus braunii.</title>
        <authorList>
            <person name="Tanabe Y."/>
            <person name="Yamaguchi H."/>
            <person name="Watanabe M.M."/>
        </authorList>
    </citation>
    <scope>NUCLEOTIDE SEQUENCE [LARGE SCALE GENOMIC DNA]</scope>
    <source>
        <strain evidence="2 3">BOTRYCO-2</strain>
    </source>
</reference>
<sequence length="529" mass="59915">MTITNALLSATRPASKTQVTATILFAIALALVMGVGLWSMLTLTPTGDIVWRLYVAEQLAEGKVIYQDVIETNPPLWFWAALPWYYTGKLLGVAPYQVLVVGVIGLAGAAIWTFNSLTRDLLARGERQILLLALATSYLILPLGETGQREHAFMIAAILWTALAVARMEGKPISSRALLITLAFSTYGFALKHFFVLVPILIEGCMLARLRRAYRPIRFETLGLGLAAILYGFAVVVFAQDFFSRMVPMVMVAYANFGPVMQLAPSHRLGFILNSTSFALVPFVLALIAWDRRPLTLGLLVTLTGMLLAIWLQMKGWRYHMLAAQGVSVLLVVMIGLHMVAQKRWFVAILAAMGLAFLSHQAIYKPIHRVILTKGQPVFPTLRKFIMNEPQDARIAVLSISPEHAFYIVRILDRPIISRHYGMWMLVGLEAPQTDPAKETYRRMELDRVRREYIADLTCRPPDVVIEEYGRVFANRLVSFNTLTYLREDPDFDSWFAKHYRFDRPLGYRQFVWRLKADRPHDQLCERNP</sequence>
<evidence type="ECO:0000313" key="2">
    <source>
        <dbReference type="EMBL" id="GBF58853.1"/>
    </source>
</evidence>
<dbReference type="AlphaFoldDB" id="A0A2P2ECR5"/>
<feature type="transmembrane region" description="Helical" evidence="1">
    <location>
        <begin position="295"/>
        <end position="312"/>
    </location>
</feature>
<feature type="transmembrane region" description="Helical" evidence="1">
    <location>
        <begin position="129"/>
        <end position="145"/>
    </location>
</feature>
<feature type="transmembrane region" description="Helical" evidence="1">
    <location>
        <begin position="21"/>
        <end position="41"/>
    </location>
</feature>
<feature type="transmembrane region" description="Helical" evidence="1">
    <location>
        <begin position="222"/>
        <end position="243"/>
    </location>
</feature>
<dbReference type="EMBL" id="BFBR01000008">
    <property type="protein sequence ID" value="GBF58853.1"/>
    <property type="molecule type" value="Genomic_DNA"/>
</dbReference>
<evidence type="ECO:0008006" key="4">
    <source>
        <dbReference type="Google" id="ProtNLM"/>
    </source>
</evidence>
<comment type="caution">
    <text evidence="2">The sequence shown here is derived from an EMBL/GenBank/DDBJ whole genome shotgun (WGS) entry which is preliminary data.</text>
</comment>
<keyword evidence="1" id="KW-0812">Transmembrane</keyword>
<dbReference type="RefSeq" id="WP_108985713.1">
    <property type="nucleotide sequence ID" value="NZ_BFBR01000008.1"/>
</dbReference>
<organism evidence="2 3">
    <name type="scientific">Candidatus Phycosocius bacilliformis</name>
    <dbReference type="NCBI Taxonomy" id="1445552"/>
    <lineage>
        <taxon>Bacteria</taxon>
        <taxon>Pseudomonadati</taxon>
        <taxon>Pseudomonadota</taxon>
        <taxon>Alphaproteobacteria</taxon>
        <taxon>Caulobacterales</taxon>
        <taxon>Caulobacterales incertae sedis</taxon>
        <taxon>Candidatus Phycosocius</taxon>
    </lineage>
</organism>
<accession>A0A2P2ECR5</accession>
<feature type="transmembrane region" description="Helical" evidence="1">
    <location>
        <begin position="271"/>
        <end position="289"/>
    </location>
</feature>
<feature type="transmembrane region" description="Helical" evidence="1">
    <location>
        <begin position="178"/>
        <end position="202"/>
    </location>
</feature>
<keyword evidence="3" id="KW-1185">Reference proteome</keyword>
<dbReference type="OrthoDB" id="6196188at2"/>
<name>A0A2P2ECR5_9PROT</name>
<keyword evidence="1" id="KW-0472">Membrane</keyword>
<feature type="transmembrane region" description="Helical" evidence="1">
    <location>
        <begin position="345"/>
        <end position="364"/>
    </location>
</feature>
<feature type="transmembrane region" description="Helical" evidence="1">
    <location>
        <begin position="319"/>
        <end position="339"/>
    </location>
</feature>
<dbReference type="Proteomes" id="UP000245086">
    <property type="component" value="Unassembled WGS sequence"/>
</dbReference>
<keyword evidence="1" id="KW-1133">Transmembrane helix</keyword>
<evidence type="ECO:0000256" key="1">
    <source>
        <dbReference type="SAM" id="Phobius"/>
    </source>
</evidence>
<evidence type="ECO:0000313" key="3">
    <source>
        <dbReference type="Proteomes" id="UP000245086"/>
    </source>
</evidence>
<gene>
    <name evidence="2" type="ORF">PbB2_02542</name>
</gene>
<feature type="transmembrane region" description="Helical" evidence="1">
    <location>
        <begin position="94"/>
        <end position="117"/>
    </location>
</feature>